<accession>D4DIA3</accession>
<protein>
    <recommendedName>
        <fullName evidence="9">Major facilitator superfamily (MFS) profile domain-containing protein</fullName>
    </recommendedName>
</protein>
<dbReference type="GO" id="GO:0005886">
    <property type="term" value="C:plasma membrane"/>
    <property type="evidence" value="ECO:0007669"/>
    <property type="project" value="TreeGrafter"/>
</dbReference>
<evidence type="ECO:0000256" key="8">
    <source>
        <dbReference type="SAM" id="Phobius"/>
    </source>
</evidence>
<keyword evidence="7" id="KW-0325">Glycoprotein</keyword>
<feature type="transmembrane region" description="Helical" evidence="8">
    <location>
        <begin position="149"/>
        <end position="171"/>
    </location>
</feature>
<comment type="subcellular location">
    <subcellularLocation>
        <location evidence="1">Membrane</location>
        <topology evidence="1">Multi-pass membrane protein</topology>
    </subcellularLocation>
</comment>
<name>D4DIA3_TRIVH</name>
<dbReference type="GeneID" id="9582572"/>
<gene>
    <name evidence="10" type="ORF">TRV_06911</name>
</gene>
<dbReference type="InterPro" id="IPR036259">
    <property type="entry name" value="MFS_trans_sf"/>
</dbReference>
<dbReference type="GO" id="GO:0022857">
    <property type="term" value="F:transmembrane transporter activity"/>
    <property type="evidence" value="ECO:0007669"/>
    <property type="project" value="InterPro"/>
</dbReference>
<dbReference type="Gene3D" id="1.20.1720.10">
    <property type="entry name" value="Multidrug resistance protein D"/>
    <property type="match status" value="1"/>
</dbReference>
<dbReference type="CDD" id="cd17502">
    <property type="entry name" value="MFS_Azr1_MDR_like"/>
    <property type="match status" value="1"/>
</dbReference>
<evidence type="ECO:0000256" key="1">
    <source>
        <dbReference type="ARBA" id="ARBA00004141"/>
    </source>
</evidence>
<feature type="transmembrane region" description="Helical" evidence="8">
    <location>
        <begin position="278"/>
        <end position="299"/>
    </location>
</feature>
<evidence type="ECO:0000256" key="4">
    <source>
        <dbReference type="ARBA" id="ARBA00022692"/>
    </source>
</evidence>
<evidence type="ECO:0000256" key="3">
    <source>
        <dbReference type="ARBA" id="ARBA00022448"/>
    </source>
</evidence>
<reference evidence="11" key="1">
    <citation type="journal article" date="2011" name="Genome Biol.">
        <title>Comparative and functional genomics provide insights into the pathogenicity of dermatophytic fungi.</title>
        <authorList>
            <person name="Burmester A."/>
            <person name="Shelest E."/>
            <person name="Gloeckner G."/>
            <person name="Heddergott C."/>
            <person name="Schindler S."/>
            <person name="Staib P."/>
            <person name="Heidel A."/>
            <person name="Felder M."/>
            <person name="Petzold A."/>
            <person name="Szafranski K."/>
            <person name="Feuermann M."/>
            <person name="Pedruzzi I."/>
            <person name="Priebe S."/>
            <person name="Groth M."/>
            <person name="Winkler R."/>
            <person name="Li W."/>
            <person name="Kniemeyer O."/>
            <person name="Schroeckh V."/>
            <person name="Hertweck C."/>
            <person name="Hube B."/>
            <person name="White T.C."/>
            <person name="Platzer M."/>
            <person name="Guthke R."/>
            <person name="Heitman J."/>
            <person name="Woestemeyer J."/>
            <person name="Zipfel P.F."/>
            <person name="Monod M."/>
            <person name="Brakhage A.A."/>
        </authorList>
    </citation>
    <scope>NUCLEOTIDE SEQUENCE [LARGE SCALE GENOMIC DNA]</scope>
    <source>
        <strain evidence="11">HKI 0517</strain>
    </source>
</reference>
<evidence type="ECO:0000256" key="7">
    <source>
        <dbReference type="ARBA" id="ARBA00023180"/>
    </source>
</evidence>
<dbReference type="PANTHER" id="PTHR23501">
    <property type="entry name" value="MAJOR FACILITATOR SUPERFAMILY"/>
    <property type="match status" value="1"/>
</dbReference>
<feature type="transmembrane region" description="Helical" evidence="8">
    <location>
        <begin position="125"/>
        <end position="143"/>
    </location>
</feature>
<keyword evidence="5 8" id="KW-1133">Transmembrane helix</keyword>
<feature type="transmembrane region" description="Helical" evidence="8">
    <location>
        <begin position="388"/>
        <end position="406"/>
    </location>
</feature>
<dbReference type="PROSITE" id="PS50850">
    <property type="entry name" value="MFS"/>
    <property type="match status" value="1"/>
</dbReference>
<dbReference type="AlphaFoldDB" id="D4DIA3"/>
<feature type="transmembrane region" description="Helical" evidence="8">
    <location>
        <begin position="529"/>
        <end position="548"/>
    </location>
</feature>
<feature type="transmembrane region" description="Helical" evidence="8">
    <location>
        <begin position="320"/>
        <end position="339"/>
    </location>
</feature>
<dbReference type="RefSeq" id="XP_003019086.1">
    <property type="nucleotide sequence ID" value="XM_003019040.1"/>
</dbReference>
<dbReference type="Proteomes" id="UP000008383">
    <property type="component" value="Unassembled WGS sequence"/>
</dbReference>
<feature type="transmembrane region" description="Helical" evidence="8">
    <location>
        <begin position="451"/>
        <end position="472"/>
    </location>
</feature>
<evidence type="ECO:0000256" key="6">
    <source>
        <dbReference type="ARBA" id="ARBA00023136"/>
    </source>
</evidence>
<dbReference type="InterPro" id="IPR020846">
    <property type="entry name" value="MFS_dom"/>
</dbReference>
<dbReference type="PANTHER" id="PTHR23501:SF187">
    <property type="entry name" value="MAJOR FACILITATOR SUPERFAMILY (MFS) PROFILE DOMAIN-CONTAINING PROTEIN"/>
    <property type="match status" value="1"/>
</dbReference>
<sequence length="570" mass="61682">MRPDSNELHNCWALANMREATAACSRNDTITIPTEAGVHSQADTISTVISTQKTWRFWAIFPALCMTTFLSALDTSILSTALPTISKDLGAGPLYIWITNAYVLSSTVTQPLFGQSANIFGRRWLLILSVVWFAVGSGLAGGANGTTVIILGRTIQGIGGGGINTLIDIVIGDLVPMRERGKYVALMGVIWAIGTVIGPVLGGGLAEHASWRWIFYINLPLSGLSLILLYFFLRVASPPGNGFYKQLLRVDFIGNVILVMAVISILLSLTWAGTLYPWSSWKIILPLAIGFLGLILFYAHQTSRFCREPSIPLRLFPTPTSLFSLILGFTGSILIYWVGYFLPVYFQAVLGTSATKSGLFVLPITGAVAPFGILAGILISVWGKYRAFHFIGFGLMSIAVGLFSVLDQYSSAGYWAGFQIIFGAGSGLIYSSTLPPIQASLHESDMATATATWAFMRSFGSIWGVAIPTAIFNEKTESLLGGISDPSLRRQLSNGGAYALASSGLSSSLMHDPKLLSEVIGLYTQSLRFVWLLAIPFGICGFVASIPIRQLELKTHLETEFGLQEQRQEG</sequence>
<dbReference type="InterPro" id="IPR011701">
    <property type="entry name" value="MFS"/>
</dbReference>
<dbReference type="PRINTS" id="PR01036">
    <property type="entry name" value="TCRTETB"/>
</dbReference>
<dbReference type="OrthoDB" id="10021397at2759"/>
<feature type="transmembrane region" description="Helical" evidence="8">
    <location>
        <begin position="94"/>
        <end position="113"/>
    </location>
</feature>
<feature type="transmembrane region" description="Helical" evidence="8">
    <location>
        <begin position="183"/>
        <end position="201"/>
    </location>
</feature>
<feature type="transmembrane region" description="Helical" evidence="8">
    <location>
        <begin position="412"/>
        <end position="430"/>
    </location>
</feature>
<dbReference type="Pfam" id="PF07690">
    <property type="entry name" value="MFS_1"/>
    <property type="match status" value="1"/>
</dbReference>
<keyword evidence="3" id="KW-0813">Transport</keyword>
<keyword evidence="11" id="KW-1185">Reference proteome</keyword>
<dbReference type="Gene3D" id="1.20.1250.20">
    <property type="entry name" value="MFS general substrate transporter like domains"/>
    <property type="match status" value="1"/>
</dbReference>
<dbReference type="EMBL" id="ACYE01000399">
    <property type="protein sequence ID" value="EFE38441.1"/>
    <property type="molecule type" value="Genomic_DNA"/>
</dbReference>
<evidence type="ECO:0000259" key="9">
    <source>
        <dbReference type="PROSITE" id="PS50850"/>
    </source>
</evidence>
<evidence type="ECO:0000256" key="5">
    <source>
        <dbReference type="ARBA" id="ARBA00022989"/>
    </source>
</evidence>
<evidence type="ECO:0000313" key="11">
    <source>
        <dbReference type="Proteomes" id="UP000008383"/>
    </source>
</evidence>
<feature type="transmembrane region" description="Helical" evidence="8">
    <location>
        <begin position="359"/>
        <end position="381"/>
    </location>
</feature>
<evidence type="ECO:0000313" key="10">
    <source>
        <dbReference type="EMBL" id="EFE38441.1"/>
    </source>
</evidence>
<feature type="domain" description="Major facilitator superfamily (MFS) profile" evidence="9">
    <location>
        <begin position="60"/>
        <end position="514"/>
    </location>
</feature>
<feature type="transmembrane region" description="Helical" evidence="8">
    <location>
        <begin position="57"/>
        <end position="82"/>
    </location>
</feature>
<feature type="transmembrane region" description="Helical" evidence="8">
    <location>
        <begin position="252"/>
        <end position="272"/>
    </location>
</feature>
<comment type="similarity">
    <text evidence="2">Belongs to the major facilitator superfamily.</text>
</comment>
<comment type="caution">
    <text evidence="10">The sequence shown here is derived from an EMBL/GenBank/DDBJ whole genome shotgun (WGS) entry which is preliminary data.</text>
</comment>
<organism evidence="10 11">
    <name type="scientific">Trichophyton verrucosum (strain HKI 0517)</name>
    <dbReference type="NCBI Taxonomy" id="663202"/>
    <lineage>
        <taxon>Eukaryota</taxon>
        <taxon>Fungi</taxon>
        <taxon>Dikarya</taxon>
        <taxon>Ascomycota</taxon>
        <taxon>Pezizomycotina</taxon>
        <taxon>Eurotiomycetes</taxon>
        <taxon>Eurotiomycetidae</taxon>
        <taxon>Onygenales</taxon>
        <taxon>Arthrodermataceae</taxon>
        <taxon>Trichophyton</taxon>
    </lineage>
</organism>
<proteinExistence type="inferred from homology"/>
<keyword evidence="6 8" id="KW-0472">Membrane</keyword>
<dbReference type="HOGENOM" id="CLU_000960_22_0_1"/>
<feature type="transmembrane region" description="Helical" evidence="8">
    <location>
        <begin position="213"/>
        <end position="232"/>
    </location>
</feature>
<dbReference type="KEGG" id="tve:TRV_06911"/>
<evidence type="ECO:0000256" key="2">
    <source>
        <dbReference type="ARBA" id="ARBA00008335"/>
    </source>
</evidence>
<dbReference type="SUPFAM" id="SSF103473">
    <property type="entry name" value="MFS general substrate transporter"/>
    <property type="match status" value="1"/>
</dbReference>
<keyword evidence="4 8" id="KW-0812">Transmembrane</keyword>